<dbReference type="InterPro" id="IPR046338">
    <property type="entry name" value="GAIN_dom_sf"/>
</dbReference>
<gene>
    <name evidence="5" type="ORF">DILT_LOCUS5888</name>
</gene>
<evidence type="ECO:0000313" key="5">
    <source>
        <dbReference type="EMBL" id="VDN10057.1"/>
    </source>
</evidence>
<reference evidence="5 6" key="1">
    <citation type="submission" date="2018-11" db="EMBL/GenBank/DDBJ databases">
        <authorList>
            <consortium name="Pathogen Informatics"/>
        </authorList>
    </citation>
    <scope>NUCLEOTIDE SEQUENCE [LARGE SCALE GENOMIC DNA]</scope>
</reference>
<dbReference type="GO" id="GO:0005262">
    <property type="term" value="F:calcium channel activity"/>
    <property type="evidence" value="ECO:0007669"/>
    <property type="project" value="TreeGrafter"/>
</dbReference>
<dbReference type="Proteomes" id="UP000281553">
    <property type="component" value="Unassembled WGS sequence"/>
</dbReference>
<name>A0A3P7LDR8_DIBLA</name>
<dbReference type="InterPro" id="IPR000203">
    <property type="entry name" value="GPS"/>
</dbReference>
<proteinExistence type="predicted"/>
<dbReference type="EMBL" id="UYRU01048363">
    <property type="protein sequence ID" value="VDN10057.1"/>
    <property type="molecule type" value="Genomic_DNA"/>
</dbReference>
<keyword evidence="2" id="KW-0812">Transmembrane</keyword>
<keyword evidence="6" id="KW-1185">Reference proteome</keyword>
<dbReference type="SMART" id="SM00303">
    <property type="entry name" value="GPS"/>
    <property type="match status" value="1"/>
</dbReference>
<dbReference type="InterPro" id="IPR051223">
    <property type="entry name" value="Polycystin"/>
</dbReference>
<keyword evidence="4" id="KW-0472">Membrane</keyword>
<accession>A0A3P7LDR8</accession>
<dbReference type="Pfam" id="PF01825">
    <property type="entry name" value="GPS"/>
    <property type="match status" value="1"/>
</dbReference>
<dbReference type="Gene3D" id="2.60.220.50">
    <property type="match status" value="1"/>
</dbReference>
<evidence type="ECO:0000256" key="3">
    <source>
        <dbReference type="ARBA" id="ARBA00022989"/>
    </source>
</evidence>
<sequence length="329" mass="36658">MQPLLVSGGREIVTNSPFGALSYQRLSTRHLKNLRLGAGANRTEESTITLPDLTDVLAGKEDVLVQVATTSTNLFQFANSRETEVPRQSETLGLSIYSGSHRLPVSELQMDGSTVYQPLVMLSYVIEATEVSFHLQFKPKKVAGTALADPCPQYLVFARLISPTIRNRLKSTAASAHLPWETLDARTQEAYERNYTFFLSNVQFTESKLEAVKISEGRMFTARQLNTFYVGYRQLRNDEKNRYSSQNPPPRPYPYQDQINVTVQIRSFLSSCAHLADGSADWATSGCNVSVESTVRSVVCECNHLTTFSSSVSPSLAGRITDEKQQQQL</sequence>
<evidence type="ECO:0000256" key="4">
    <source>
        <dbReference type="ARBA" id="ARBA00023136"/>
    </source>
</evidence>
<dbReference type="PANTHER" id="PTHR10877">
    <property type="entry name" value="POLYCYSTIN FAMILY MEMBER"/>
    <property type="match status" value="1"/>
</dbReference>
<dbReference type="GO" id="GO:0050982">
    <property type="term" value="P:detection of mechanical stimulus"/>
    <property type="evidence" value="ECO:0007669"/>
    <property type="project" value="TreeGrafter"/>
</dbReference>
<dbReference type="PANTHER" id="PTHR10877:SF194">
    <property type="entry name" value="LOCATION OF VULVA DEFECTIVE 1"/>
    <property type="match status" value="1"/>
</dbReference>
<dbReference type="GO" id="GO:0016020">
    <property type="term" value="C:membrane"/>
    <property type="evidence" value="ECO:0007669"/>
    <property type="project" value="UniProtKB-SubCell"/>
</dbReference>
<protein>
    <submittedName>
        <fullName evidence="5">Uncharacterized protein</fullName>
    </submittedName>
</protein>
<comment type="subcellular location">
    <subcellularLocation>
        <location evidence="1">Membrane</location>
    </subcellularLocation>
</comment>
<evidence type="ECO:0000256" key="1">
    <source>
        <dbReference type="ARBA" id="ARBA00004370"/>
    </source>
</evidence>
<dbReference type="OrthoDB" id="6275668at2759"/>
<dbReference type="AlphaFoldDB" id="A0A3P7LDR8"/>
<organism evidence="5 6">
    <name type="scientific">Dibothriocephalus latus</name>
    <name type="common">Fish tapeworm</name>
    <name type="synonym">Diphyllobothrium latum</name>
    <dbReference type="NCBI Taxonomy" id="60516"/>
    <lineage>
        <taxon>Eukaryota</taxon>
        <taxon>Metazoa</taxon>
        <taxon>Spiralia</taxon>
        <taxon>Lophotrochozoa</taxon>
        <taxon>Platyhelminthes</taxon>
        <taxon>Cestoda</taxon>
        <taxon>Eucestoda</taxon>
        <taxon>Diphyllobothriidea</taxon>
        <taxon>Diphyllobothriidae</taxon>
        <taxon>Dibothriocephalus</taxon>
    </lineage>
</organism>
<evidence type="ECO:0000313" key="6">
    <source>
        <dbReference type="Proteomes" id="UP000281553"/>
    </source>
</evidence>
<keyword evidence="3" id="KW-1133">Transmembrane helix</keyword>
<evidence type="ECO:0000256" key="2">
    <source>
        <dbReference type="ARBA" id="ARBA00022692"/>
    </source>
</evidence>